<dbReference type="Gene3D" id="3.80.10.10">
    <property type="entry name" value="Ribonuclease Inhibitor"/>
    <property type="match status" value="1"/>
</dbReference>
<dbReference type="EMBL" id="OC867779">
    <property type="protein sequence ID" value="CAD7633694.1"/>
    <property type="molecule type" value="Genomic_DNA"/>
</dbReference>
<dbReference type="SMART" id="SM00369">
    <property type="entry name" value="LRR_TYP"/>
    <property type="match status" value="2"/>
</dbReference>
<evidence type="ECO:0000256" key="1">
    <source>
        <dbReference type="ARBA" id="ARBA00022614"/>
    </source>
</evidence>
<evidence type="ECO:0000313" key="6">
    <source>
        <dbReference type="Proteomes" id="UP000759131"/>
    </source>
</evidence>
<dbReference type="PANTHER" id="PTHR24373:SF370">
    <property type="entry name" value="FISH-LIPS, ISOFORM E"/>
    <property type="match status" value="1"/>
</dbReference>
<evidence type="ECO:0000256" key="2">
    <source>
        <dbReference type="ARBA" id="ARBA00022729"/>
    </source>
</evidence>
<feature type="signal peptide" evidence="4">
    <location>
        <begin position="1"/>
        <end position="21"/>
    </location>
</feature>
<dbReference type="GO" id="GO:0031012">
    <property type="term" value="C:extracellular matrix"/>
    <property type="evidence" value="ECO:0007669"/>
    <property type="project" value="TreeGrafter"/>
</dbReference>
<protein>
    <submittedName>
        <fullName evidence="5">Uncharacterized protein</fullName>
    </submittedName>
</protein>
<reference evidence="5" key="1">
    <citation type="submission" date="2020-11" db="EMBL/GenBank/DDBJ databases">
        <authorList>
            <person name="Tran Van P."/>
        </authorList>
    </citation>
    <scope>NUCLEOTIDE SEQUENCE</scope>
</reference>
<accession>A0A7R9L2K6</accession>
<dbReference type="GO" id="GO:0005615">
    <property type="term" value="C:extracellular space"/>
    <property type="evidence" value="ECO:0007669"/>
    <property type="project" value="TreeGrafter"/>
</dbReference>
<dbReference type="OrthoDB" id="676979at2759"/>
<proteinExistence type="predicted"/>
<dbReference type="SUPFAM" id="SSF52058">
    <property type="entry name" value="L domain-like"/>
    <property type="match status" value="1"/>
</dbReference>
<evidence type="ECO:0000313" key="5">
    <source>
        <dbReference type="EMBL" id="CAD7633694.1"/>
    </source>
</evidence>
<keyword evidence="2 4" id="KW-0732">Signal</keyword>
<evidence type="ECO:0000256" key="4">
    <source>
        <dbReference type="SAM" id="SignalP"/>
    </source>
</evidence>
<dbReference type="EMBL" id="CAJPIZ010013204">
    <property type="protein sequence ID" value="CAG2114124.1"/>
    <property type="molecule type" value="Genomic_DNA"/>
</dbReference>
<dbReference type="Proteomes" id="UP000759131">
    <property type="component" value="Unassembled WGS sequence"/>
</dbReference>
<dbReference type="AlphaFoldDB" id="A0A7R9L2K6"/>
<gene>
    <name evidence="5" type="ORF">OSB1V03_LOCUS14090</name>
</gene>
<dbReference type="InterPro" id="IPR050328">
    <property type="entry name" value="Dev_Immune_Receptor"/>
</dbReference>
<evidence type="ECO:0000256" key="3">
    <source>
        <dbReference type="ARBA" id="ARBA00022737"/>
    </source>
</evidence>
<organism evidence="5">
    <name type="scientific">Medioppia subpectinata</name>
    <dbReference type="NCBI Taxonomy" id="1979941"/>
    <lineage>
        <taxon>Eukaryota</taxon>
        <taxon>Metazoa</taxon>
        <taxon>Ecdysozoa</taxon>
        <taxon>Arthropoda</taxon>
        <taxon>Chelicerata</taxon>
        <taxon>Arachnida</taxon>
        <taxon>Acari</taxon>
        <taxon>Acariformes</taxon>
        <taxon>Sarcoptiformes</taxon>
        <taxon>Oribatida</taxon>
        <taxon>Brachypylina</taxon>
        <taxon>Oppioidea</taxon>
        <taxon>Oppiidae</taxon>
        <taxon>Medioppia</taxon>
    </lineage>
</organism>
<keyword evidence="3" id="KW-0677">Repeat</keyword>
<dbReference type="PANTHER" id="PTHR24373">
    <property type="entry name" value="SLIT RELATED LEUCINE-RICH REPEAT NEURONAL PROTEIN"/>
    <property type="match status" value="1"/>
</dbReference>
<feature type="chain" id="PRO_5036211087" evidence="4">
    <location>
        <begin position="22"/>
        <end position="338"/>
    </location>
</feature>
<sequence>MLSINAITAFLLIIAAIVVNGEYCPDPDVISPCSCDGKRIKCLALGEIELAPIMEALLDGQQHRYYQTFELESNAATKLDAYTFKGVRFEEIVLTSGPLLSCVHPMAFAGQEASVTRFEATLTNLSSPRTSECDLFYALSGLTQLQSITMIGTQLNEIPDGAFTDKMGDQFNLTTILLSNGRPGGQIERIGKAAFTALRALEKLDLSYQKLTKVGEGAFNLSDYIGDGMTINLMGNALTATSFGGDLVTDGAVTQLNLSGNRGLKYLPQSVFKGVFKANKKNTIDLNADLMEIDSNNKWLVEQKVSLDLNHRLLHAMCGDGRPLLNHTVAEMDKPPKY</sequence>
<keyword evidence="6" id="KW-1185">Reference proteome</keyword>
<dbReference type="InterPro" id="IPR026906">
    <property type="entry name" value="LRR_5"/>
</dbReference>
<dbReference type="InterPro" id="IPR003591">
    <property type="entry name" value="Leu-rich_rpt_typical-subtyp"/>
</dbReference>
<dbReference type="InterPro" id="IPR032675">
    <property type="entry name" value="LRR_dom_sf"/>
</dbReference>
<dbReference type="Pfam" id="PF13306">
    <property type="entry name" value="LRR_5"/>
    <property type="match status" value="1"/>
</dbReference>
<keyword evidence="1" id="KW-0433">Leucine-rich repeat</keyword>
<name>A0A7R9L2K6_9ACAR</name>